<protein>
    <submittedName>
        <fullName evidence="1">Uncharacterized protein</fullName>
    </submittedName>
</protein>
<comment type="caution">
    <text evidence="1">The sequence shown here is derived from an EMBL/GenBank/DDBJ whole genome shotgun (WGS) entry which is preliminary data.</text>
</comment>
<dbReference type="AlphaFoldDB" id="A0A151MIQ7"/>
<keyword evidence="2" id="KW-1185">Reference proteome</keyword>
<proteinExistence type="predicted"/>
<organism evidence="1 2">
    <name type="scientific">Alligator mississippiensis</name>
    <name type="common">American alligator</name>
    <dbReference type="NCBI Taxonomy" id="8496"/>
    <lineage>
        <taxon>Eukaryota</taxon>
        <taxon>Metazoa</taxon>
        <taxon>Chordata</taxon>
        <taxon>Craniata</taxon>
        <taxon>Vertebrata</taxon>
        <taxon>Euteleostomi</taxon>
        <taxon>Archelosauria</taxon>
        <taxon>Archosauria</taxon>
        <taxon>Crocodylia</taxon>
        <taxon>Alligatoridae</taxon>
        <taxon>Alligatorinae</taxon>
        <taxon>Alligator</taxon>
    </lineage>
</organism>
<evidence type="ECO:0000313" key="2">
    <source>
        <dbReference type="Proteomes" id="UP000050525"/>
    </source>
</evidence>
<evidence type="ECO:0000313" key="1">
    <source>
        <dbReference type="EMBL" id="KYO24415.1"/>
    </source>
</evidence>
<gene>
    <name evidence="1" type="ORF">Y1Q_0002048</name>
</gene>
<reference evidence="1 2" key="1">
    <citation type="journal article" date="2012" name="Genome Biol.">
        <title>Sequencing three crocodilian genomes to illuminate the evolution of archosaurs and amniotes.</title>
        <authorList>
            <person name="St John J.A."/>
            <person name="Braun E.L."/>
            <person name="Isberg S.R."/>
            <person name="Miles L.G."/>
            <person name="Chong A.Y."/>
            <person name="Gongora J."/>
            <person name="Dalzell P."/>
            <person name="Moran C."/>
            <person name="Bed'hom B."/>
            <person name="Abzhanov A."/>
            <person name="Burgess S.C."/>
            <person name="Cooksey A.M."/>
            <person name="Castoe T.A."/>
            <person name="Crawford N.G."/>
            <person name="Densmore L.D."/>
            <person name="Drew J.C."/>
            <person name="Edwards S.V."/>
            <person name="Faircloth B.C."/>
            <person name="Fujita M.K."/>
            <person name="Greenwold M.J."/>
            <person name="Hoffmann F.G."/>
            <person name="Howard J.M."/>
            <person name="Iguchi T."/>
            <person name="Janes D.E."/>
            <person name="Khan S.Y."/>
            <person name="Kohno S."/>
            <person name="de Koning A.J."/>
            <person name="Lance S.L."/>
            <person name="McCarthy F.M."/>
            <person name="McCormack J.E."/>
            <person name="Merchant M.E."/>
            <person name="Peterson D.G."/>
            <person name="Pollock D.D."/>
            <person name="Pourmand N."/>
            <person name="Raney B.J."/>
            <person name="Roessler K.A."/>
            <person name="Sanford J.R."/>
            <person name="Sawyer R.H."/>
            <person name="Schmidt C.J."/>
            <person name="Triplett E.W."/>
            <person name="Tuberville T.D."/>
            <person name="Venegas-Anaya M."/>
            <person name="Howard J.T."/>
            <person name="Jarvis E.D."/>
            <person name="Guillette L.J.Jr."/>
            <person name="Glenn T.C."/>
            <person name="Green R.E."/>
            <person name="Ray D.A."/>
        </authorList>
    </citation>
    <scope>NUCLEOTIDE SEQUENCE [LARGE SCALE GENOMIC DNA]</scope>
    <source>
        <strain evidence="1">KSC_2009_1</strain>
    </source>
</reference>
<dbReference type="EMBL" id="AKHW03006071">
    <property type="protein sequence ID" value="KYO24415.1"/>
    <property type="molecule type" value="Genomic_DNA"/>
</dbReference>
<sequence length="80" mass="9290">MGNLLNLGWIALKLQPAQLKIVENQKAMSKKCTSHAKWKEFLRCQRKKDVNNSLHFLDDFLKYSPSEGVGEETTRREDPE</sequence>
<dbReference type="Proteomes" id="UP000050525">
    <property type="component" value="Unassembled WGS sequence"/>
</dbReference>
<name>A0A151MIQ7_ALLMI</name>
<accession>A0A151MIQ7</accession>